<evidence type="ECO:0000313" key="2">
    <source>
        <dbReference type="Proteomes" id="UP000218811"/>
    </source>
</evidence>
<dbReference type="EMBL" id="KB467998">
    <property type="protein sequence ID" value="PCH39431.1"/>
    <property type="molecule type" value="Genomic_DNA"/>
</dbReference>
<name>A0A2H3JC13_WOLCO</name>
<dbReference type="Proteomes" id="UP000218811">
    <property type="component" value="Unassembled WGS sequence"/>
</dbReference>
<protein>
    <submittedName>
        <fullName evidence="1">Uncharacterized protein</fullName>
    </submittedName>
</protein>
<keyword evidence="2" id="KW-1185">Reference proteome</keyword>
<sequence length="66" mass="6926">MFSILDVGVITPPYALSLRAASARLYLASLGPLPLALSTYGLGLRISLPDDRTRDSPAGLVAQTVL</sequence>
<dbReference type="AlphaFoldDB" id="A0A2H3JC13"/>
<reference evidence="1 2" key="1">
    <citation type="journal article" date="2012" name="Science">
        <title>The Paleozoic origin of enzymatic lignin decomposition reconstructed from 31 fungal genomes.</title>
        <authorList>
            <person name="Floudas D."/>
            <person name="Binder M."/>
            <person name="Riley R."/>
            <person name="Barry K."/>
            <person name="Blanchette R.A."/>
            <person name="Henrissat B."/>
            <person name="Martinez A.T."/>
            <person name="Otillar R."/>
            <person name="Spatafora J.W."/>
            <person name="Yadav J.S."/>
            <person name="Aerts A."/>
            <person name="Benoit I."/>
            <person name="Boyd A."/>
            <person name="Carlson A."/>
            <person name="Copeland A."/>
            <person name="Coutinho P.M."/>
            <person name="de Vries R.P."/>
            <person name="Ferreira P."/>
            <person name="Findley K."/>
            <person name="Foster B."/>
            <person name="Gaskell J."/>
            <person name="Glotzer D."/>
            <person name="Gorecki P."/>
            <person name="Heitman J."/>
            <person name="Hesse C."/>
            <person name="Hori C."/>
            <person name="Igarashi K."/>
            <person name="Jurgens J.A."/>
            <person name="Kallen N."/>
            <person name="Kersten P."/>
            <person name="Kohler A."/>
            <person name="Kuees U."/>
            <person name="Kumar T.K.A."/>
            <person name="Kuo A."/>
            <person name="LaButti K."/>
            <person name="Larrondo L.F."/>
            <person name="Lindquist E."/>
            <person name="Ling A."/>
            <person name="Lombard V."/>
            <person name="Lucas S."/>
            <person name="Lundell T."/>
            <person name="Martin R."/>
            <person name="McLaughlin D.J."/>
            <person name="Morgenstern I."/>
            <person name="Morin E."/>
            <person name="Murat C."/>
            <person name="Nagy L.G."/>
            <person name="Nolan M."/>
            <person name="Ohm R.A."/>
            <person name="Patyshakuliyeva A."/>
            <person name="Rokas A."/>
            <person name="Ruiz-Duenas F.J."/>
            <person name="Sabat G."/>
            <person name="Salamov A."/>
            <person name="Samejima M."/>
            <person name="Schmutz J."/>
            <person name="Slot J.C."/>
            <person name="St John F."/>
            <person name="Stenlid J."/>
            <person name="Sun H."/>
            <person name="Sun S."/>
            <person name="Syed K."/>
            <person name="Tsang A."/>
            <person name="Wiebenga A."/>
            <person name="Young D."/>
            <person name="Pisabarro A."/>
            <person name="Eastwood D.C."/>
            <person name="Martin F."/>
            <person name="Cullen D."/>
            <person name="Grigoriev I.V."/>
            <person name="Hibbett D.S."/>
        </authorList>
    </citation>
    <scope>NUCLEOTIDE SEQUENCE [LARGE SCALE GENOMIC DNA]</scope>
    <source>
        <strain evidence="1 2">MD-104</strain>
    </source>
</reference>
<accession>A0A2H3JC13</accession>
<organism evidence="1 2">
    <name type="scientific">Wolfiporia cocos (strain MD-104)</name>
    <name type="common">Brown rot fungus</name>
    <dbReference type="NCBI Taxonomy" id="742152"/>
    <lineage>
        <taxon>Eukaryota</taxon>
        <taxon>Fungi</taxon>
        <taxon>Dikarya</taxon>
        <taxon>Basidiomycota</taxon>
        <taxon>Agaricomycotina</taxon>
        <taxon>Agaricomycetes</taxon>
        <taxon>Polyporales</taxon>
        <taxon>Phaeolaceae</taxon>
        <taxon>Wolfiporia</taxon>
    </lineage>
</organism>
<proteinExistence type="predicted"/>
<gene>
    <name evidence="1" type="ORF">WOLCODRAFT_158999</name>
</gene>
<evidence type="ECO:0000313" key="1">
    <source>
        <dbReference type="EMBL" id="PCH39431.1"/>
    </source>
</evidence>